<dbReference type="EMBL" id="DROM01000002">
    <property type="protein sequence ID" value="HHH12599.1"/>
    <property type="molecule type" value="Genomic_DNA"/>
</dbReference>
<keyword evidence="1" id="KW-1133">Transmembrane helix</keyword>
<feature type="transmembrane region" description="Helical" evidence="1">
    <location>
        <begin position="133"/>
        <end position="155"/>
    </location>
</feature>
<feature type="transmembrane region" description="Helical" evidence="1">
    <location>
        <begin position="162"/>
        <end position="183"/>
    </location>
</feature>
<feature type="transmembrane region" description="Helical" evidence="1">
    <location>
        <begin position="104"/>
        <end position="127"/>
    </location>
</feature>
<dbReference type="AlphaFoldDB" id="A0A7C5MX22"/>
<feature type="transmembrane region" description="Helical" evidence="1">
    <location>
        <begin position="365"/>
        <end position="386"/>
    </location>
</feature>
<gene>
    <name evidence="2" type="ORF">ENJ98_00020</name>
</gene>
<evidence type="ECO:0000256" key="1">
    <source>
        <dbReference type="SAM" id="Phobius"/>
    </source>
</evidence>
<name>A0A7C5MX22_9GAMM</name>
<keyword evidence="2" id="KW-0808">Transferase</keyword>
<keyword evidence="1" id="KW-0472">Membrane</keyword>
<keyword evidence="1" id="KW-0812">Transmembrane</keyword>
<comment type="caution">
    <text evidence="2">The sequence shown here is derived from an EMBL/GenBank/DDBJ whole genome shotgun (WGS) entry which is preliminary data.</text>
</comment>
<organism evidence="2">
    <name type="scientific">Thiolapillus brandeum</name>
    <dbReference type="NCBI Taxonomy" id="1076588"/>
    <lineage>
        <taxon>Bacteria</taxon>
        <taxon>Pseudomonadati</taxon>
        <taxon>Pseudomonadota</taxon>
        <taxon>Gammaproteobacteria</taxon>
        <taxon>Chromatiales</taxon>
        <taxon>Sedimenticolaceae</taxon>
        <taxon>Thiolapillus</taxon>
    </lineage>
</organism>
<dbReference type="Proteomes" id="UP000886100">
    <property type="component" value="Unassembled WGS sequence"/>
</dbReference>
<feature type="transmembrane region" description="Helical" evidence="1">
    <location>
        <begin position="189"/>
        <end position="209"/>
    </location>
</feature>
<reference evidence="2" key="1">
    <citation type="journal article" date="2020" name="mSystems">
        <title>Genome- and Community-Level Interaction Insights into Carbon Utilization and Element Cycling Functions of Hydrothermarchaeota in Hydrothermal Sediment.</title>
        <authorList>
            <person name="Zhou Z."/>
            <person name="Liu Y."/>
            <person name="Xu W."/>
            <person name="Pan J."/>
            <person name="Luo Z.H."/>
            <person name="Li M."/>
        </authorList>
    </citation>
    <scope>NUCLEOTIDE SEQUENCE [LARGE SCALE GENOMIC DNA]</scope>
    <source>
        <strain evidence="2">HyVt-535</strain>
    </source>
</reference>
<feature type="transmembrane region" description="Helical" evidence="1">
    <location>
        <begin position="229"/>
        <end position="252"/>
    </location>
</feature>
<feature type="transmembrane region" description="Helical" evidence="1">
    <location>
        <begin position="21"/>
        <end position="48"/>
    </location>
</feature>
<feature type="transmembrane region" description="Helical" evidence="1">
    <location>
        <begin position="272"/>
        <end position="290"/>
    </location>
</feature>
<evidence type="ECO:0000313" key="2">
    <source>
        <dbReference type="EMBL" id="HHH12599.1"/>
    </source>
</evidence>
<dbReference type="Pfam" id="PF16933">
    <property type="entry name" value="PelG"/>
    <property type="match status" value="1"/>
</dbReference>
<feature type="transmembrane region" description="Helical" evidence="1">
    <location>
        <begin position="330"/>
        <end position="353"/>
    </location>
</feature>
<dbReference type="InterPro" id="IPR031617">
    <property type="entry name" value="PelG"/>
</dbReference>
<keyword evidence="2" id="KW-0418">Kinase</keyword>
<proteinExistence type="predicted"/>
<protein>
    <submittedName>
        <fullName evidence="2">Histidine kinase</fullName>
    </submittedName>
</protein>
<accession>A0A7C5MX22</accession>
<feature type="transmembrane region" description="Helical" evidence="1">
    <location>
        <begin position="60"/>
        <end position="84"/>
    </location>
</feature>
<dbReference type="GO" id="GO:0016301">
    <property type="term" value="F:kinase activity"/>
    <property type="evidence" value="ECO:0007669"/>
    <property type="project" value="UniProtKB-KW"/>
</dbReference>
<feature type="transmembrane region" description="Helical" evidence="1">
    <location>
        <begin position="420"/>
        <end position="440"/>
    </location>
</feature>
<feature type="transmembrane region" description="Helical" evidence="1">
    <location>
        <begin position="393"/>
        <end position="414"/>
    </location>
</feature>
<sequence>MAGIGFELRKLLRKDSYLGLLQAYGYAGIISSGPWILSIIGVLLIGLFSASRVVPDTLVVQFLVTVTWLMASSLVLTGILQLLFTRFIADRLFEEKDEIVLPNLMGALTLVTLASGLLAGLALLFLFEESPLYELLTLGSFVVLSNIWIVVIFLSGMKAYRLILGVFFLGYGITVGMALLLTALKLEGLMLGFFIGQTVLLFAMLAMVIRNYPGERFVSYTFLDRKQVYYSLAGTGLLYNLGIWADKFMFWLNPVTSENVIGPLRASVIYDIPIFLAYLSIIPGMAVFLVRMETDFAEIYERFYQSVREGDTLAHIRQYKQRMVLTIRQGIYEIFKVQGLMVVMLLMLGPSILDFLGISRLYQPLFNVDLIGVGVQVLLLAILNVLFYLDLLWIAFSICLLFLVSNIGLTWLTFQLGPQFFGFGFAGAVVIASLVGLAVLSRQLDRLEYETFMLQ</sequence>